<keyword evidence="3 6" id="KW-0547">Nucleotide-binding</keyword>
<feature type="compositionally biased region" description="Low complexity" evidence="8">
    <location>
        <begin position="404"/>
        <end position="447"/>
    </location>
</feature>
<dbReference type="FunFam" id="1.10.510.10:FF:002041">
    <property type="entry name" value="Uncharacterized protein"/>
    <property type="match status" value="1"/>
</dbReference>
<comment type="caution">
    <text evidence="10">The sequence shown here is derived from an EMBL/GenBank/DDBJ whole genome shotgun (WGS) entry which is preliminary data.</text>
</comment>
<dbReference type="PANTHER" id="PTHR24346">
    <property type="entry name" value="MAP/MICROTUBULE AFFINITY-REGULATING KINASE"/>
    <property type="match status" value="1"/>
</dbReference>
<feature type="region of interest" description="Disordered" evidence="8">
    <location>
        <begin position="514"/>
        <end position="543"/>
    </location>
</feature>
<dbReference type="CDD" id="cd14003">
    <property type="entry name" value="STKc_AMPK-like"/>
    <property type="match status" value="1"/>
</dbReference>
<feature type="compositionally biased region" description="Low complexity" evidence="8">
    <location>
        <begin position="532"/>
        <end position="543"/>
    </location>
</feature>
<evidence type="ECO:0000256" key="8">
    <source>
        <dbReference type="SAM" id="MobiDB-lite"/>
    </source>
</evidence>
<sequence length="737" mass="85937">MTELGNYLIGKTIGEGTFGKVCYAKHQILGHEVAVKILEKNRIHDELDIERVKREIKILQMLHHPNVVQLYEMIETETHIYLFMEYAEGGELFDYIDQKKRINEVEACKFLHEIISAIQYIHQLKIVHRDLKPENLLLTAKKNILVVDFGLSNIYEETLKTACGSPCYAAPEMIQGKPYHGLQTDLWSCGVILYAMVCGYLPFEDNNTQVLYKKILTADFHIPRYVSLDGKDLIKNILTVDPNKRYNIEQIKTHKWWQLWKSDYVQVSPFKASFNQITYTLLPNSIYKPSLNSNLSQNITEVENTCCDIVQESNKIPLCEQQHSNNILTIQEDNQQEQLIDQKELLVNDLDELQKASEQQDLQDIYDYHQSVRSLTRQKSSRSIQSIKHLQTQVESPQKPIILQSNKQTTQISQTSQTKSTKPISKKPVLTQQQQQSIIQKKPITKTVPSKSLHEPPNFENKFMKQTNTSNMRSTNTACSNNNSVHISHQMKTEIPKKNSNPPPKLSAIQEQFKENKEKSHSLKTQPNSYKQQQQEQQLQQQQQLLNKTSNQLKSSIKQPINLISSNKKTLHQKQAASVQIERQSFHIQQQMIEDNNIIQFEDSKTIVDTFTLRLNSYKSQVVQKQIQKQGLQDNNGIESFQGPYNLSFITCKHPKLFIKGLQKYIQEKYQLEFSAFQSVQYGFNFNLYEFSIQIKLFRIENLDIFYCQINCNYQKNEKNDYEYQNLIQDLQTNFEF</sequence>
<gene>
    <name evidence="10" type="ORF">PPRIM_AZ9-3.1.T1160146</name>
</gene>
<evidence type="ECO:0000256" key="3">
    <source>
        <dbReference type="ARBA" id="ARBA00022741"/>
    </source>
</evidence>
<dbReference type="AlphaFoldDB" id="A0A8S1PFH0"/>
<evidence type="ECO:0000256" key="5">
    <source>
        <dbReference type="ARBA" id="ARBA00022840"/>
    </source>
</evidence>
<dbReference type="OMA" id="MIETETH"/>
<dbReference type="Proteomes" id="UP000688137">
    <property type="component" value="Unassembled WGS sequence"/>
</dbReference>
<dbReference type="PROSITE" id="PS50011">
    <property type="entry name" value="PROTEIN_KINASE_DOM"/>
    <property type="match status" value="1"/>
</dbReference>
<dbReference type="InterPro" id="IPR017441">
    <property type="entry name" value="Protein_kinase_ATP_BS"/>
</dbReference>
<evidence type="ECO:0000256" key="7">
    <source>
        <dbReference type="SAM" id="Coils"/>
    </source>
</evidence>
<evidence type="ECO:0000259" key="9">
    <source>
        <dbReference type="PROSITE" id="PS50011"/>
    </source>
</evidence>
<proteinExistence type="predicted"/>
<evidence type="ECO:0000313" key="10">
    <source>
        <dbReference type="EMBL" id="CAD8101815.1"/>
    </source>
</evidence>
<dbReference type="Pfam" id="PF00069">
    <property type="entry name" value="Pkinase"/>
    <property type="match status" value="1"/>
</dbReference>
<keyword evidence="7" id="KW-0175">Coiled coil</keyword>
<dbReference type="GO" id="GO:0004674">
    <property type="term" value="F:protein serine/threonine kinase activity"/>
    <property type="evidence" value="ECO:0007669"/>
    <property type="project" value="UniProtKB-KW"/>
</dbReference>
<feature type="domain" description="Protein kinase" evidence="9">
    <location>
        <begin position="7"/>
        <end position="257"/>
    </location>
</feature>
<keyword evidence="11" id="KW-1185">Reference proteome</keyword>
<dbReference type="GO" id="GO:0005737">
    <property type="term" value="C:cytoplasm"/>
    <property type="evidence" value="ECO:0007669"/>
    <property type="project" value="TreeGrafter"/>
</dbReference>
<evidence type="ECO:0000256" key="4">
    <source>
        <dbReference type="ARBA" id="ARBA00022777"/>
    </source>
</evidence>
<dbReference type="InterPro" id="IPR008271">
    <property type="entry name" value="Ser/Thr_kinase_AS"/>
</dbReference>
<dbReference type="EMBL" id="CAJJDM010000119">
    <property type="protein sequence ID" value="CAD8101815.1"/>
    <property type="molecule type" value="Genomic_DNA"/>
</dbReference>
<dbReference type="InterPro" id="IPR000719">
    <property type="entry name" value="Prot_kinase_dom"/>
</dbReference>
<feature type="binding site" evidence="6">
    <location>
        <position position="36"/>
    </location>
    <ligand>
        <name>ATP</name>
        <dbReference type="ChEBI" id="CHEBI:30616"/>
    </ligand>
</feature>
<reference evidence="10" key="1">
    <citation type="submission" date="2021-01" db="EMBL/GenBank/DDBJ databases">
        <authorList>
            <consortium name="Genoscope - CEA"/>
            <person name="William W."/>
        </authorList>
    </citation>
    <scope>NUCLEOTIDE SEQUENCE</scope>
</reference>
<dbReference type="PROSITE" id="PS00107">
    <property type="entry name" value="PROTEIN_KINASE_ATP"/>
    <property type="match status" value="1"/>
</dbReference>
<dbReference type="GO" id="GO:0035556">
    <property type="term" value="P:intracellular signal transduction"/>
    <property type="evidence" value="ECO:0007669"/>
    <property type="project" value="TreeGrafter"/>
</dbReference>
<keyword evidence="5 6" id="KW-0067">ATP-binding</keyword>
<accession>A0A8S1PFH0</accession>
<evidence type="ECO:0000256" key="6">
    <source>
        <dbReference type="PROSITE-ProRule" id="PRU10141"/>
    </source>
</evidence>
<evidence type="ECO:0000313" key="11">
    <source>
        <dbReference type="Proteomes" id="UP000688137"/>
    </source>
</evidence>
<dbReference type="PROSITE" id="PS00108">
    <property type="entry name" value="PROTEIN_KINASE_ST"/>
    <property type="match status" value="1"/>
</dbReference>
<keyword evidence="4" id="KW-0418">Kinase</keyword>
<feature type="region of interest" description="Disordered" evidence="8">
    <location>
        <begin position="404"/>
        <end position="463"/>
    </location>
</feature>
<keyword evidence="2" id="KW-0808">Transferase</keyword>
<dbReference type="FunFam" id="3.30.200.20:FF:000003">
    <property type="entry name" value="Non-specific serine/threonine protein kinase"/>
    <property type="match status" value="1"/>
</dbReference>
<protein>
    <recommendedName>
        <fullName evidence="9">Protein kinase domain-containing protein</fullName>
    </recommendedName>
</protein>
<dbReference type="SMART" id="SM00220">
    <property type="entry name" value="S_TKc"/>
    <property type="match status" value="1"/>
</dbReference>
<feature type="coiled-coil region" evidence="7">
    <location>
        <begin position="336"/>
        <end position="363"/>
    </location>
</feature>
<dbReference type="GO" id="GO:0005524">
    <property type="term" value="F:ATP binding"/>
    <property type="evidence" value="ECO:0007669"/>
    <property type="project" value="UniProtKB-UniRule"/>
</dbReference>
<organism evidence="10 11">
    <name type="scientific">Paramecium primaurelia</name>
    <dbReference type="NCBI Taxonomy" id="5886"/>
    <lineage>
        <taxon>Eukaryota</taxon>
        <taxon>Sar</taxon>
        <taxon>Alveolata</taxon>
        <taxon>Ciliophora</taxon>
        <taxon>Intramacronucleata</taxon>
        <taxon>Oligohymenophorea</taxon>
        <taxon>Peniculida</taxon>
        <taxon>Parameciidae</taxon>
        <taxon>Paramecium</taxon>
    </lineage>
</organism>
<evidence type="ECO:0000256" key="1">
    <source>
        <dbReference type="ARBA" id="ARBA00022527"/>
    </source>
</evidence>
<keyword evidence="1" id="KW-0723">Serine/threonine-protein kinase</keyword>
<name>A0A8S1PFH0_PARPR</name>
<dbReference type="PANTHER" id="PTHR24346:SF82">
    <property type="entry name" value="KP78A-RELATED"/>
    <property type="match status" value="1"/>
</dbReference>
<evidence type="ECO:0000256" key="2">
    <source>
        <dbReference type="ARBA" id="ARBA00022679"/>
    </source>
</evidence>
<feature type="region of interest" description="Disordered" evidence="8">
    <location>
        <begin position="377"/>
        <end position="396"/>
    </location>
</feature>